<dbReference type="PANTHER" id="PTHR24260:SF132">
    <property type="entry name" value="PEPTIDASE S1 DOMAIN-CONTAINING PROTEIN"/>
    <property type="match status" value="1"/>
</dbReference>
<dbReference type="PANTHER" id="PTHR24260">
    <property type="match status" value="1"/>
</dbReference>
<dbReference type="SUPFAM" id="SSF50494">
    <property type="entry name" value="Trypsin-like serine proteases"/>
    <property type="match status" value="1"/>
</dbReference>
<dbReference type="InterPro" id="IPR043504">
    <property type="entry name" value="Peptidase_S1_PA_chymotrypsin"/>
</dbReference>
<dbReference type="Pfam" id="PF00089">
    <property type="entry name" value="Trypsin"/>
    <property type="match status" value="1"/>
</dbReference>
<feature type="domain" description="Peptidase S1" evidence="3">
    <location>
        <begin position="363"/>
        <end position="590"/>
    </location>
</feature>
<comment type="caution">
    <text evidence="4">The sequence shown here is derived from an EMBL/GenBank/DDBJ whole genome shotgun (WGS) entry which is preliminary data.</text>
</comment>
<dbReference type="InterPro" id="IPR001254">
    <property type="entry name" value="Trypsin_dom"/>
</dbReference>
<feature type="chain" id="PRO_5033059437" description="Peptidase S1 domain-containing protein" evidence="2">
    <location>
        <begin position="29"/>
        <end position="666"/>
    </location>
</feature>
<dbReference type="GO" id="GO:0004252">
    <property type="term" value="F:serine-type endopeptidase activity"/>
    <property type="evidence" value="ECO:0007669"/>
    <property type="project" value="InterPro"/>
</dbReference>
<evidence type="ECO:0000256" key="2">
    <source>
        <dbReference type="SAM" id="SignalP"/>
    </source>
</evidence>
<feature type="compositionally biased region" description="Basic and acidic residues" evidence="1">
    <location>
        <begin position="121"/>
        <end position="141"/>
    </location>
</feature>
<dbReference type="InterPro" id="IPR009003">
    <property type="entry name" value="Peptidase_S1_PA"/>
</dbReference>
<evidence type="ECO:0000313" key="4">
    <source>
        <dbReference type="EMBL" id="CAE1266545.1"/>
    </source>
</evidence>
<dbReference type="SMART" id="SM00020">
    <property type="entry name" value="Tryp_SPc"/>
    <property type="match status" value="1"/>
</dbReference>
<evidence type="ECO:0000256" key="1">
    <source>
        <dbReference type="SAM" id="MobiDB-lite"/>
    </source>
</evidence>
<dbReference type="PROSITE" id="PS50240">
    <property type="entry name" value="TRYPSIN_DOM"/>
    <property type="match status" value="1"/>
</dbReference>
<feature type="signal peptide" evidence="2">
    <location>
        <begin position="1"/>
        <end position="28"/>
    </location>
</feature>
<reference evidence="4" key="1">
    <citation type="submission" date="2021-01" db="EMBL/GenBank/DDBJ databases">
        <authorList>
            <person name="Li R."/>
            <person name="Bekaert M."/>
        </authorList>
    </citation>
    <scope>NUCLEOTIDE SEQUENCE</scope>
    <source>
        <strain evidence="4">Farmed</strain>
    </source>
</reference>
<sequence>MRAICNMFGYSTRFLWLCLLASFLSIIGLDDTKKVHGASPQLTKRISKRIYGSSEGLTTKSSITKRITNTLAQSLEQHASSPATETKSSMKNSVPAKVFTEGNEKESGENGNAKKKKKKSFHENKTTIKNEKNTTSRENKKSLKTFSLPTDQLSQLVKSTKNIDSNHSSLDSKWSSISRHRPLQRISNQSIEFTRSPKQVTIWKLPNNFALSKSLLRGQETKGPLDKMNWNQRRKNNGNADMERDSLASVISKTGGDSFNFKDETNDVHGNKNGHWRIIESKTILLSYPGVRQKEKLISSIIGNPLSSKAALFEQKAKLEKIKDGVVTHATGTPILKSTAKTQRKVPQQLDINNLIDHIRQHIYGNIGYPIHLWPWHMSVQQANLKGWQHLCYGAVVSRYSVLTNAECVYRKPLPSLRIVRHNIIDKVITLNNSSYIVARVIHPEYKRYLERLHRYGQIGAQPDHLDGSGYGHHIRRNNLALLQMQHQFGVNPINLDNDDHTHRYEMCYTLDHRPVQLISNRECGYYFGTEHIGSSHVCAYGLPCDIHHHHGSPLVCSQPGHRPYLVGLSSYQQSCGDHRPTVYERIAPYNSLSPSLPPLSFSALSLSLFSYPLSKSLSLTHFPPSLSFRSLILSFSHPLSKPLPITLPSLSFFLLSRSLFFLSPL</sequence>
<organism evidence="4 5">
    <name type="scientific">Acanthosepion pharaonis</name>
    <name type="common">Pharaoh cuttlefish</name>
    <name type="synonym">Sepia pharaonis</name>
    <dbReference type="NCBI Taxonomy" id="158019"/>
    <lineage>
        <taxon>Eukaryota</taxon>
        <taxon>Metazoa</taxon>
        <taxon>Spiralia</taxon>
        <taxon>Lophotrochozoa</taxon>
        <taxon>Mollusca</taxon>
        <taxon>Cephalopoda</taxon>
        <taxon>Coleoidea</taxon>
        <taxon>Decapodiformes</taxon>
        <taxon>Sepiida</taxon>
        <taxon>Sepiina</taxon>
        <taxon>Sepiidae</taxon>
        <taxon>Acanthosepion</taxon>
    </lineage>
</organism>
<gene>
    <name evidence="4" type="ORF">SPHA_35264</name>
</gene>
<name>A0A812CI13_ACAPH</name>
<proteinExistence type="predicted"/>
<feature type="region of interest" description="Disordered" evidence="1">
    <location>
        <begin position="75"/>
        <end position="146"/>
    </location>
</feature>
<dbReference type="Proteomes" id="UP000597762">
    <property type="component" value="Unassembled WGS sequence"/>
</dbReference>
<evidence type="ECO:0000259" key="3">
    <source>
        <dbReference type="PROSITE" id="PS50240"/>
    </source>
</evidence>
<dbReference type="GO" id="GO:0006508">
    <property type="term" value="P:proteolysis"/>
    <property type="evidence" value="ECO:0007669"/>
    <property type="project" value="InterPro"/>
</dbReference>
<feature type="compositionally biased region" description="Polar residues" evidence="1">
    <location>
        <begin position="75"/>
        <end position="92"/>
    </location>
</feature>
<dbReference type="AlphaFoldDB" id="A0A812CI13"/>
<dbReference type="OrthoDB" id="6755574at2759"/>
<accession>A0A812CI13</accession>
<keyword evidence="5" id="KW-1185">Reference proteome</keyword>
<dbReference type="Gene3D" id="2.40.10.10">
    <property type="entry name" value="Trypsin-like serine proteases"/>
    <property type="match status" value="1"/>
</dbReference>
<keyword evidence="2" id="KW-0732">Signal</keyword>
<evidence type="ECO:0000313" key="5">
    <source>
        <dbReference type="Proteomes" id="UP000597762"/>
    </source>
</evidence>
<protein>
    <recommendedName>
        <fullName evidence="3">Peptidase S1 domain-containing protein</fullName>
    </recommendedName>
</protein>
<dbReference type="InterPro" id="IPR051333">
    <property type="entry name" value="CLIP_Serine_Protease"/>
</dbReference>
<dbReference type="EMBL" id="CAHIKZ030001513">
    <property type="protein sequence ID" value="CAE1266545.1"/>
    <property type="molecule type" value="Genomic_DNA"/>
</dbReference>